<dbReference type="CDD" id="cd13585">
    <property type="entry name" value="PBP2_TMBP_like"/>
    <property type="match status" value="1"/>
</dbReference>
<dbReference type="PATRIC" id="fig|2033.7.peg.3518"/>
<dbReference type="PANTHER" id="PTHR43649:SF33">
    <property type="entry name" value="POLYGALACTURONAN_RHAMNOGALACTURONAN-BINDING PROTEIN YTCQ"/>
    <property type="match status" value="1"/>
</dbReference>
<evidence type="ECO:0000256" key="6">
    <source>
        <dbReference type="SAM" id="SignalP"/>
    </source>
</evidence>
<dbReference type="PROSITE" id="PS51257">
    <property type="entry name" value="PROKAR_LIPOPROTEIN"/>
    <property type="match status" value="1"/>
</dbReference>
<feature type="signal peptide" evidence="6">
    <location>
        <begin position="1"/>
        <end position="23"/>
    </location>
</feature>
<dbReference type="EMBL" id="LDRV01000089">
    <property type="protein sequence ID" value="KTS09361.1"/>
    <property type="molecule type" value="Genomic_DNA"/>
</dbReference>
<dbReference type="AlphaFoldDB" id="A0A147F5Q5"/>
<name>A0A147F5Q5_MICTE</name>
<dbReference type="InterPro" id="IPR006059">
    <property type="entry name" value="SBP"/>
</dbReference>
<proteinExistence type="predicted"/>
<evidence type="ECO:0000313" key="7">
    <source>
        <dbReference type="EMBL" id="KTS09361.1"/>
    </source>
</evidence>
<dbReference type="Proteomes" id="UP000072189">
    <property type="component" value="Unassembled WGS sequence"/>
</dbReference>
<evidence type="ECO:0008006" key="9">
    <source>
        <dbReference type="Google" id="ProtNLM"/>
    </source>
</evidence>
<keyword evidence="2 6" id="KW-0732">Signal</keyword>
<reference evidence="7 8" key="1">
    <citation type="journal article" date="2016" name="Front. Microbiol.">
        <title>Genomic Resource of Rice Seed Associated Bacteria.</title>
        <authorList>
            <person name="Midha S."/>
            <person name="Bansal K."/>
            <person name="Sharma S."/>
            <person name="Kumar N."/>
            <person name="Patil P.P."/>
            <person name="Chaudhry V."/>
            <person name="Patil P.B."/>
        </authorList>
    </citation>
    <scope>NUCLEOTIDE SEQUENCE [LARGE SCALE GENOMIC DNA]</scope>
    <source>
        <strain evidence="7 8">RSA3</strain>
    </source>
</reference>
<dbReference type="RefSeq" id="WP_058614707.1">
    <property type="nucleotide sequence ID" value="NZ_JBFBMN010000002.1"/>
</dbReference>
<gene>
    <name evidence="7" type="ORF">RSA3_13540</name>
</gene>
<evidence type="ECO:0000256" key="4">
    <source>
        <dbReference type="ARBA" id="ARBA00023139"/>
    </source>
</evidence>
<comment type="caution">
    <text evidence="7">The sequence shown here is derived from an EMBL/GenBank/DDBJ whole genome shotgun (WGS) entry which is preliminary data.</text>
</comment>
<dbReference type="Gene3D" id="3.40.190.10">
    <property type="entry name" value="Periplasmic binding protein-like II"/>
    <property type="match status" value="1"/>
</dbReference>
<evidence type="ECO:0000256" key="2">
    <source>
        <dbReference type="ARBA" id="ARBA00022729"/>
    </source>
</evidence>
<feature type="chain" id="PRO_5039253945" description="Sugar ABC transporter substrate-binding protein" evidence="6">
    <location>
        <begin position="24"/>
        <end position="419"/>
    </location>
</feature>
<evidence type="ECO:0000256" key="3">
    <source>
        <dbReference type="ARBA" id="ARBA00023136"/>
    </source>
</evidence>
<evidence type="ECO:0000313" key="8">
    <source>
        <dbReference type="Proteomes" id="UP000072189"/>
    </source>
</evidence>
<dbReference type="Pfam" id="PF01547">
    <property type="entry name" value="SBP_bac_1"/>
    <property type="match status" value="1"/>
</dbReference>
<keyword evidence="4" id="KW-0564">Palmitate</keyword>
<evidence type="ECO:0000256" key="1">
    <source>
        <dbReference type="ARBA" id="ARBA00022475"/>
    </source>
</evidence>
<sequence length="419" mass="43942">MHKKRIAFAGLVAVTAMGFTACASGGSAADGGKTTIVWNMWAGDTASEQKLKDQMAVAQKLVGDDITIELQTAPWADYFTKLNTNMASGKVACVTGMNGQRLAGYTDVFDELTDDDLSTMGISRDAYNPGALSVMENGGKLYGLPYDTAAMLLFYNADLFAKAGAPLPTNDWTIDDFEKAASEITAKAGAKGFAVSVDEFQWLSLPMAETGLQPVDDSGALDLTNPSFVEAATRYGDLVTKLGVSDAVPSASDSAWTTTQFENGKAAMIIEGTWMASTLTSPDLGFSAGAVRIPRGSDGAYGVALGSGYGIAANCENKEAALKVLGALSSPDVQSVIAQQGGYPAQLASQPEFFTALPDATRDNLTQAFTAAFEGAVSQRVTDQWTQVATAMPNELVSVYTGQATMSSVLDGLEQRFGK</sequence>
<protein>
    <recommendedName>
        <fullName evidence="9">Sugar ABC transporter substrate-binding protein</fullName>
    </recommendedName>
</protein>
<dbReference type="SUPFAM" id="SSF53850">
    <property type="entry name" value="Periplasmic binding protein-like II"/>
    <property type="match status" value="1"/>
</dbReference>
<evidence type="ECO:0000256" key="5">
    <source>
        <dbReference type="ARBA" id="ARBA00023288"/>
    </source>
</evidence>
<keyword evidence="5" id="KW-0449">Lipoprotein</keyword>
<accession>A0A147F5Q5</accession>
<dbReference type="InterPro" id="IPR050490">
    <property type="entry name" value="Bact_solute-bd_prot1"/>
</dbReference>
<keyword evidence="1" id="KW-1003">Cell membrane</keyword>
<keyword evidence="3" id="KW-0472">Membrane</keyword>
<organism evidence="7 8">
    <name type="scientific">Microbacterium testaceum</name>
    <name type="common">Aureobacterium testaceum</name>
    <name type="synonym">Brevibacterium testaceum</name>
    <dbReference type="NCBI Taxonomy" id="2033"/>
    <lineage>
        <taxon>Bacteria</taxon>
        <taxon>Bacillati</taxon>
        <taxon>Actinomycetota</taxon>
        <taxon>Actinomycetes</taxon>
        <taxon>Micrococcales</taxon>
        <taxon>Microbacteriaceae</taxon>
        <taxon>Microbacterium</taxon>
    </lineage>
</organism>
<dbReference type="PANTHER" id="PTHR43649">
    <property type="entry name" value="ARABINOSE-BINDING PROTEIN-RELATED"/>
    <property type="match status" value="1"/>
</dbReference>